<evidence type="ECO:0000256" key="2">
    <source>
        <dbReference type="SAM" id="Phobius"/>
    </source>
</evidence>
<reference evidence="3 4" key="1">
    <citation type="submission" date="2018-10" db="EMBL/GenBank/DDBJ databases">
        <title>Improved assembly of the deer mouse Peromyscus maniculatus genome.</title>
        <authorList>
            <person name="Lassance J.-M."/>
            <person name="Hoekstra H.E."/>
        </authorList>
    </citation>
    <scope>NUCLEOTIDE SEQUENCE [LARGE SCALE GENOMIC DNA]</scope>
</reference>
<evidence type="ECO:0008006" key="5">
    <source>
        <dbReference type="Google" id="ProtNLM"/>
    </source>
</evidence>
<name>A0A8C8UNH2_PERMB</name>
<evidence type="ECO:0000313" key="3">
    <source>
        <dbReference type="Ensembl" id="ENSPEMP00000034000.1"/>
    </source>
</evidence>
<feature type="compositionally biased region" description="Basic residues" evidence="1">
    <location>
        <begin position="103"/>
        <end position="133"/>
    </location>
</feature>
<feature type="compositionally biased region" description="Basic and acidic residues" evidence="1">
    <location>
        <begin position="294"/>
        <end position="306"/>
    </location>
</feature>
<sequence>KGNHEQNIVTTYREPTTDEYHEENDIQRPSFRERAIAPMHHWGRGFRGGHRGRNGNFFGQRLSENQPSHHLMRHDNSEDRSEWNGNQSEERQSPIEGNQVSFRRVHSHSQSRGRHIIRSHGPHSRRSHSHFRRSPVYSDRSLHDHADRPHHDHSDRLYHDHADRPHRDYSGRPHHDYSGRSHHDHPDRPHHDHPDRPHHDHPDRPHHDHPGRPHHDHPGRPHHDHPGRPHRDHPGRPHHDHPDRPHHDHSGRFHHDHSGRFHLGHTERAHLSHAELGHHDHRGRAHLNHTGIAHHDHARRANDGHGGRAHNNHTWRSRSHEERYRGQAERFGRIQSSPESEPEIDRFSTIRETTEYLLAQEQQRNELINLNEGVSAMHSTFYPPNFMYHVHLTRLSFCVFFASLKMWLLFALMIIFMSLKTR</sequence>
<keyword evidence="2" id="KW-0472">Membrane</keyword>
<reference evidence="3" key="2">
    <citation type="submission" date="2025-08" db="UniProtKB">
        <authorList>
            <consortium name="Ensembl"/>
        </authorList>
    </citation>
    <scope>IDENTIFICATION</scope>
</reference>
<dbReference type="PANTHER" id="PTHR31709:SF3">
    <property type="entry name" value="LEUCINE ZIPPER PROTEIN 4-RELATED"/>
    <property type="match status" value="1"/>
</dbReference>
<feature type="compositionally biased region" description="Basic and acidic residues" evidence="1">
    <location>
        <begin position="140"/>
        <end position="260"/>
    </location>
</feature>
<evidence type="ECO:0000256" key="1">
    <source>
        <dbReference type="SAM" id="MobiDB-lite"/>
    </source>
</evidence>
<organism evidence="3 4">
    <name type="scientific">Peromyscus maniculatus bairdii</name>
    <name type="common">Prairie deer mouse</name>
    <dbReference type="NCBI Taxonomy" id="230844"/>
    <lineage>
        <taxon>Eukaryota</taxon>
        <taxon>Metazoa</taxon>
        <taxon>Chordata</taxon>
        <taxon>Craniata</taxon>
        <taxon>Vertebrata</taxon>
        <taxon>Euteleostomi</taxon>
        <taxon>Mammalia</taxon>
        <taxon>Eutheria</taxon>
        <taxon>Euarchontoglires</taxon>
        <taxon>Glires</taxon>
        <taxon>Rodentia</taxon>
        <taxon>Myomorpha</taxon>
        <taxon>Muroidea</taxon>
        <taxon>Cricetidae</taxon>
        <taxon>Neotominae</taxon>
        <taxon>Peromyscus</taxon>
    </lineage>
</organism>
<feature type="transmembrane region" description="Helical" evidence="2">
    <location>
        <begin position="399"/>
        <end position="419"/>
    </location>
</feature>
<evidence type="ECO:0000313" key="4">
    <source>
        <dbReference type="Proteomes" id="UP000694547"/>
    </source>
</evidence>
<feature type="region of interest" description="Disordered" evidence="1">
    <location>
        <begin position="294"/>
        <end position="344"/>
    </location>
</feature>
<keyword evidence="2" id="KW-0812">Transmembrane</keyword>
<accession>A0A8C8UNH2</accession>
<feature type="compositionally biased region" description="Basic and acidic residues" evidence="1">
    <location>
        <begin position="15"/>
        <end position="35"/>
    </location>
</feature>
<dbReference type="InterPro" id="IPR052690">
    <property type="entry name" value="Antho-RFamide"/>
</dbReference>
<dbReference type="AlphaFoldDB" id="A0A8C8UNH2"/>
<dbReference type="Ensembl" id="ENSPEMT00000039577.1">
    <property type="protein sequence ID" value="ENSPEMP00000034000.1"/>
    <property type="gene ID" value="ENSPEMG00000025081.1"/>
</dbReference>
<keyword evidence="2" id="KW-1133">Transmembrane helix</keyword>
<dbReference type="PANTHER" id="PTHR31709">
    <property type="entry name" value="LEUCINE ZIPPER PROTEIN 4-RELATED"/>
    <property type="match status" value="1"/>
</dbReference>
<proteinExistence type="predicted"/>
<keyword evidence="4" id="KW-1185">Reference proteome</keyword>
<dbReference type="GeneTree" id="ENSGT00910000145143"/>
<feature type="compositionally biased region" description="Basic residues" evidence="1">
    <location>
        <begin position="41"/>
        <end position="53"/>
    </location>
</feature>
<feature type="region of interest" description="Disordered" evidence="1">
    <location>
        <begin position="1"/>
        <end position="260"/>
    </location>
</feature>
<feature type="compositionally biased region" description="Basic residues" evidence="1">
    <location>
        <begin position="307"/>
        <end position="317"/>
    </location>
</feature>
<feature type="compositionally biased region" description="Basic and acidic residues" evidence="1">
    <location>
        <begin position="318"/>
        <end position="332"/>
    </location>
</feature>
<protein>
    <recommendedName>
        <fullName evidence="5">Histidine-rich glycoprotein-like</fullName>
    </recommendedName>
</protein>
<feature type="compositionally biased region" description="Basic and acidic residues" evidence="1">
    <location>
        <begin position="73"/>
        <end position="93"/>
    </location>
</feature>
<dbReference type="Proteomes" id="UP000694547">
    <property type="component" value="Chromosome X"/>
</dbReference>
<reference evidence="3" key="3">
    <citation type="submission" date="2025-09" db="UniProtKB">
        <authorList>
            <consortium name="Ensembl"/>
        </authorList>
    </citation>
    <scope>IDENTIFICATION</scope>
</reference>
<feature type="compositionally biased region" description="Polar residues" evidence="1">
    <location>
        <begin position="1"/>
        <end position="14"/>
    </location>
</feature>